<keyword evidence="1" id="KW-0472">Membrane</keyword>
<feature type="transmembrane region" description="Helical" evidence="1">
    <location>
        <begin position="141"/>
        <end position="159"/>
    </location>
</feature>
<name>A0A841HUP6_9GAMM</name>
<gene>
    <name evidence="2" type="ORF">HNQ60_004445</name>
</gene>
<evidence type="ECO:0000313" key="3">
    <source>
        <dbReference type="Proteomes" id="UP000588068"/>
    </source>
</evidence>
<proteinExistence type="predicted"/>
<protein>
    <submittedName>
        <fullName evidence="2">Uncharacterized protein</fullName>
    </submittedName>
</protein>
<keyword evidence="1" id="KW-1133">Transmembrane helix</keyword>
<feature type="transmembrane region" description="Helical" evidence="1">
    <location>
        <begin position="30"/>
        <end position="50"/>
    </location>
</feature>
<keyword evidence="1" id="KW-0812">Transmembrane</keyword>
<accession>A0A841HUP6</accession>
<dbReference type="Proteomes" id="UP000588068">
    <property type="component" value="Unassembled WGS sequence"/>
</dbReference>
<feature type="transmembrane region" description="Helical" evidence="1">
    <location>
        <begin position="108"/>
        <end position="129"/>
    </location>
</feature>
<organism evidence="2 3">
    <name type="scientific">Povalibacter uvarum</name>
    <dbReference type="NCBI Taxonomy" id="732238"/>
    <lineage>
        <taxon>Bacteria</taxon>
        <taxon>Pseudomonadati</taxon>
        <taxon>Pseudomonadota</taxon>
        <taxon>Gammaproteobacteria</taxon>
        <taxon>Steroidobacterales</taxon>
        <taxon>Steroidobacteraceae</taxon>
        <taxon>Povalibacter</taxon>
    </lineage>
</organism>
<keyword evidence="3" id="KW-1185">Reference proteome</keyword>
<dbReference type="RefSeq" id="WP_184334911.1">
    <property type="nucleotide sequence ID" value="NZ_JACHHZ010000005.1"/>
</dbReference>
<dbReference type="AlphaFoldDB" id="A0A841HUP6"/>
<feature type="transmembrane region" description="Helical" evidence="1">
    <location>
        <begin position="57"/>
        <end position="76"/>
    </location>
</feature>
<comment type="caution">
    <text evidence="2">The sequence shown here is derived from an EMBL/GenBank/DDBJ whole genome shotgun (WGS) entry which is preliminary data.</text>
</comment>
<dbReference type="EMBL" id="JACHHZ010000005">
    <property type="protein sequence ID" value="MBB6095555.1"/>
    <property type="molecule type" value="Genomic_DNA"/>
</dbReference>
<sequence>MLPLLAGTALSVAGVACLFGSWNGATTRKAWINGLGWMLLTVSVIAWSIASGAEFGTTLALGVPGIIAWIFALRSAELREQRVRTRKPLAKVEPAAKITDARSWLRHFWFFVSTVPLSGAASAVVSVALCQSLPWSDTNEMVLAIFLMPLLWGCAAYWIVADPKLSRPTVTVIAAGAIGAALLFL</sequence>
<evidence type="ECO:0000256" key="1">
    <source>
        <dbReference type="SAM" id="Phobius"/>
    </source>
</evidence>
<evidence type="ECO:0000313" key="2">
    <source>
        <dbReference type="EMBL" id="MBB6095555.1"/>
    </source>
</evidence>
<reference evidence="2 3" key="1">
    <citation type="submission" date="2020-08" db="EMBL/GenBank/DDBJ databases">
        <title>Genomic Encyclopedia of Type Strains, Phase IV (KMG-IV): sequencing the most valuable type-strain genomes for metagenomic binning, comparative biology and taxonomic classification.</title>
        <authorList>
            <person name="Goeker M."/>
        </authorList>
    </citation>
    <scope>NUCLEOTIDE SEQUENCE [LARGE SCALE GENOMIC DNA]</scope>
    <source>
        <strain evidence="2 3">DSM 26723</strain>
    </source>
</reference>